<comment type="caution">
    <text evidence="9">The sequence shown here is derived from an EMBL/GenBank/DDBJ whole genome shotgun (WGS) entry which is preliminary data.</text>
</comment>
<feature type="domain" description="Protein kinase" evidence="8">
    <location>
        <begin position="18"/>
        <end position="288"/>
    </location>
</feature>
<dbReference type="EC" id="2.7.11.1" evidence="1"/>
<keyword evidence="7" id="KW-1133">Transmembrane helix</keyword>
<evidence type="ECO:0000313" key="9">
    <source>
        <dbReference type="EMBL" id="KFA91871.1"/>
    </source>
</evidence>
<keyword evidence="7" id="KW-0812">Transmembrane</keyword>
<dbReference type="PROSITE" id="PS00109">
    <property type="entry name" value="PROTEIN_KINASE_TYR"/>
    <property type="match status" value="1"/>
</dbReference>
<evidence type="ECO:0000313" key="10">
    <source>
        <dbReference type="Proteomes" id="UP000028547"/>
    </source>
</evidence>
<evidence type="ECO:0000256" key="5">
    <source>
        <dbReference type="ARBA" id="ARBA00022840"/>
    </source>
</evidence>
<dbReference type="Proteomes" id="UP000028547">
    <property type="component" value="Unassembled WGS sequence"/>
</dbReference>
<evidence type="ECO:0000256" key="3">
    <source>
        <dbReference type="ARBA" id="ARBA00022741"/>
    </source>
</evidence>
<sequence length="546" mass="60005">MGEDTSLLEPGGLLDNRYEVVRKLAAGGMATIYLVRHLGLHSLHALKVPDPRIFHSADARHRFTTEGRIQALLRHPHIAQVTDIVISPVPGLVMEYVEGGTLEELLGQSPGGRVGLPTLRQIFLPVLDAMQEAHGHRVVHRDLTPSNILLAQGHQGRMHPKVTDFGIAKVTQDEPGEKYRTRTGVLLGTRPYMSPEQIGGASDVDARTDIFALGAILYEAATGRVAFDAASDFEMMKRITEGNFTPPEQVVPELPESLCQCIRKAMTVDPSGRFQDCAAFRAALEQALEVPVPAPAPVPASAPVPAPASRGRGLMAGLLLLGVLSLLLLAGLASTLRNLRLSSEDKARLQVSYQTEQQNARRLKQELDIARSQARSSEAQARDLQAKNQGALQQLQQNEQLKDELQKFQHQALKFLEMTLLDTAVRNNLPVSRVVRACNKTGTLLSYQYMDDERNWSEALVLEPGRCLSHWLTGYHAQVPVRISSLRDNVTVEDNALAGMVVGRMPDTDVDWKPWENQLVLDQEHGLQLKPVFLETGLLGGASPDQ</sequence>
<accession>A0A084STT6</accession>
<reference evidence="9 10" key="1">
    <citation type="submission" date="2014-07" db="EMBL/GenBank/DDBJ databases">
        <title>Draft Genome Sequence of Gephyronic Acid Producer, Cystobacter violaceus Strain Cb vi76.</title>
        <authorList>
            <person name="Stevens D.C."/>
            <person name="Young J."/>
            <person name="Carmichael R."/>
            <person name="Tan J."/>
            <person name="Taylor R.E."/>
        </authorList>
    </citation>
    <scope>NUCLEOTIDE SEQUENCE [LARGE SCALE GENOMIC DNA]</scope>
    <source>
        <strain evidence="9 10">Cb vi76</strain>
    </source>
</reference>
<dbReference type="InterPro" id="IPR000719">
    <property type="entry name" value="Prot_kinase_dom"/>
</dbReference>
<feature type="coiled-coil region" evidence="6">
    <location>
        <begin position="346"/>
        <end position="418"/>
    </location>
</feature>
<dbReference type="Gene3D" id="3.30.200.20">
    <property type="entry name" value="Phosphorylase Kinase, domain 1"/>
    <property type="match status" value="1"/>
</dbReference>
<name>A0A084STT6_9BACT</name>
<dbReference type="PANTHER" id="PTHR43671">
    <property type="entry name" value="SERINE/THREONINE-PROTEIN KINASE NEK"/>
    <property type="match status" value="1"/>
</dbReference>
<dbReference type="InterPro" id="IPR050660">
    <property type="entry name" value="NEK_Ser/Thr_kinase"/>
</dbReference>
<keyword evidence="7" id="KW-0472">Membrane</keyword>
<evidence type="ECO:0000256" key="6">
    <source>
        <dbReference type="SAM" id="Coils"/>
    </source>
</evidence>
<evidence type="ECO:0000256" key="2">
    <source>
        <dbReference type="ARBA" id="ARBA00022679"/>
    </source>
</evidence>
<dbReference type="SUPFAM" id="SSF56112">
    <property type="entry name" value="Protein kinase-like (PK-like)"/>
    <property type="match status" value="1"/>
</dbReference>
<dbReference type="PROSITE" id="PS50011">
    <property type="entry name" value="PROTEIN_KINASE_DOM"/>
    <property type="match status" value="1"/>
</dbReference>
<gene>
    <name evidence="9" type="ORF">Q664_19085</name>
</gene>
<dbReference type="Gene3D" id="1.10.510.10">
    <property type="entry name" value="Transferase(Phosphotransferase) domain 1"/>
    <property type="match status" value="1"/>
</dbReference>
<feature type="transmembrane region" description="Helical" evidence="7">
    <location>
        <begin position="314"/>
        <end position="336"/>
    </location>
</feature>
<dbReference type="EMBL" id="JPMI01000125">
    <property type="protein sequence ID" value="KFA91871.1"/>
    <property type="molecule type" value="Genomic_DNA"/>
</dbReference>
<keyword evidence="6" id="KW-0175">Coiled coil</keyword>
<dbReference type="GO" id="GO:0005524">
    <property type="term" value="F:ATP binding"/>
    <property type="evidence" value="ECO:0007669"/>
    <property type="project" value="UniProtKB-KW"/>
</dbReference>
<protein>
    <recommendedName>
        <fullName evidence="1">non-specific serine/threonine protein kinase</fullName>
        <ecNumber evidence="1">2.7.11.1</ecNumber>
    </recommendedName>
</protein>
<dbReference type="AlphaFoldDB" id="A0A084STT6"/>
<evidence type="ECO:0000259" key="8">
    <source>
        <dbReference type="PROSITE" id="PS50011"/>
    </source>
</evidence>
<dbReference type="RefSeq" id="WP_043397060.1">
    <property type="nucleotide sequence ID" value="NZ_JPMI01000125.1"/>
</dbReference>
<dbReference type="InterPro" id="IPR008266">
    <property type="entry name" value="Tyr_kinase_AS"/>
</dbReference>
<dbReference type="CDD" id="cd14014">
    <property type="entry name" value="STKc_PknB_like"/>
    <property type="match status" value="1"/>
</dbReference>
<organism evidence="9 10">
    <name type="scientific">Archangium violaceum Cb vi76</name>
    <dbReference type="NCBI Taxonomy" id="1406225"/>
    <lineage>
        <taxon>Bacteria</taxon>
        <taxon>Pseudomonadati</taxon>
        <taxon>Myxococcota</taxon>
        <taxon>Myxococcia</taxon>
        <taxon>Myxococcales</taxon>
        <taxon>Cystobacterineae</taxon>
        <taxon>Archangiaceae</taxon>
        <taxon>Archangium</taxon>
    </lineage>
</organism>
<evidence type="ECO:0000256" key="7">
    <source>
        <dbReference type="SAM" id="Phobius"/>
    </source>
</evidence>
<keyword evidence="3" id="KW-0547">Nucleotide-binding</keyword>
<dbReference type="InterPro" id="IPR011009">
    <property type="entry name" value="Kinase-like_dom_sf"/>
</dbReference>
<dbReference type="GO" id="GO:0004674">
    <property type="term" value="F:protein serine/threonine kinase activity"/>
    <property type="evidence" value="ECO:0007669"/>
    <property type="project" value="UniProtKB-EC"/>
</dbReference>
<keyword evidence="4" id="KW-0418">Kinase</keyword>
<keyword evidence="2" id="KW-0808">Transferase</keyword>
<keyword evidence="5" id="KW-0067">ATP-binding</keyword>
<dbReference type="PANTHER" id="PTHR43671:SF13">
    <property type="entry name" value="SERINE_THREONINE-PROTEIN KINASE NEK2"/>
    <property type="match status" value="1"/>
</dbReference>
<proteinExistence type="predicted"/>
<evidence type="ECO:0000256" key="4">
    <source>
        <dbReference type="ARBA" id="ARBA00022777"/>
    </source>
</evidence>
<dbReference type="Pfam" id="PF00069">
    <property type="entry name" value="Pkinase"/>
    <property type="match status" value="1"/>
</dbReference>
<evidence type="ECO:0000256" key="1">
    <source>
        <dbReference type="ARBA" id="ARBA00012513"/>
    </source>
</evidence>